<gene>
    <name evidence="9" type="ORF">D6D20_01238</name>
</gene>
<dbReference type="GO" id="GO:0008379">
    <property type="term" value="F:thioredoxin peroxidase activity"/>
    <property type="evidence" value="ECO:0007669"/>
    <property type="project" value="InterPro"/>
</dbReference>
<dbReference type="GO" id="GO:0034599">
    <property type="term" value="P:cellular response to oxidative stress"/>
    <property type="evidence" value="ECO:0007669"/>
    <property type="project" value="InterPro"/>
</dbReference>
<evidence type="ECO:0000256" key="2">
    <source>
        <dbReference type="ARBA" id="ARBA00022559"/>
    </source>
</evidence>
<dbReference type="InterPro" id="IPR037944">
    <property type="entry name" value="PRX5-like"/>
</dbReference>
<dbReference type="Gene3D" id="3.40.30.10">
    <property type="entry name" value="Glutaredoxin"/>
    <property type="match status" value="1"/>
</dbReference>
<evidence type="ECO:0000256" key="5">
    <source>
        <dbReference type="ARBA" id="ARBA00023284"/>
    </source>
</evidence>
<evidence type="ECO:0000313" key="10">
    <source>
        <dbReference type="Proteomes" id="UP000310421"/>
    </source>
</evidence>
<comment type="similarity">
    <text evidence="1 7">Belongs to the peroxiredoxin family. Prx5 subfamily.</text>
</comment>
<evidence type="ECO:0000256" key="3">
    <source>
        <dbReference type="ARBA" id="ARBA00022862"/>
    </source>
</evidence>
<keyword evidence="4 7" id="KW-0560">Oxidoreductase</keyword>
<evidence type="ECO:0000256" key="7">
    <source>
        <dbReference type="RuleBase" id="RU366011"/>
    </source>
</evidence>
<feature type="active site" description="Cysteine sulfenic acid (-SOH) intermediate" evidence="6">
    <location>
        <position position="87"/>
    </location>
</feature>
<dbReference type="PANTHER" id="PTHR10430">
    <property type="entry name" value="PEROXIREDOXIN"/>
    <property type="match status" value="1"/>
</dbReference>
<evidence type="ECO:0000259" key="8">
    <source>
        <dbReference type="PROSITE" id="PS51352"/>
    </source>
</evidence>
<evidence type="ECO:0000256" key="4">
    <source>
        <dbReference type="ARBA" id="ARBA00023002"/>
    </source>
</evidence>
<evidence type="ECO:0000313" key="9">
    <source>
        <dbReference type="EMBL" id="THW66626.1"/>
    </source>
</evidence>
<dbReference type="GO" id="GO:0042744">
    <property type="term" value="P:hydrogen peroxide catabolic process"/>
    <property type="evidence" value="ECO:0007669"/>
    <property type="project" value="TreeGrafter"/>
</dbReference>
<dbReference type="InterPro" id="IPR036249">
    <property type="entry name" value="Thioredoxin-like_sf"/>
</dbReference>
<name>A0A4S8ZKS8_AURPU</name>
<evidence type="ECO:0000256" key="6">
    <source>
        <dbReference type="PIRSR" id="PIRSR637944-1"/>
    </source>
</evidence>
<sequence>MENQFTFRLSTFSHLLLIPHNLSTFTMVLQAGDKFPEGVKFGHISWAPILDEDPTVCGIPQMYDANKEWAGKKVVIVSVPGAFTPSCSAYHLPPYVQKFEELKSKGVDKVAFISNNDEYVLAGWGKVNKVPKGEDFLMLSDTKTFFSENYGWQAGPNKGDRTGRWAMIVEKDGTISYAENEGHLQEVKASAVETILTKV</sequence>
<dbReference type="GO" id="GO:0045454">
    <property type="term" value="P:cell redox homeostasis"/>
    <property type="evidence" value="ECO:0007669"/>
    <property type="project" value="TreeGrafter"/>
</dbReference>
<accession>A0A4S8ZKS8</accession>
<dbReference type="PROSITE" id="PS51352">
    <property type="entry name" value="THIOREDOXIN_2"/>
    <property type="match status" value="1"/>
</dbReference>
<keyword evidence="3 7" id="KW-0049">Antioxidant</keyword>
<dbReference type="InterPro" id="IPR013766">
    <property type="entry name" value="Thioredoxin_domain"/>
</dbReference>
<dbReference type="GO" id="GO:0005777">
    <property type="term" value="C:peroxisome"/>
    <property type="evidence" value="ECO:0007669"/>
    <property type="project" value="TreeGrafter"/>
</dbReference>
<reference evidence="9 10" key="1">
    <citation type="submission" date="2018-10" db="EMBL/GenBank/DDBJ databases">
        <title>Fifty Aureobasidium pullulans genomes reveal a recombining polyextremotolerant generalist.</title>
        <authorList>
            <person name="Gostincar C."/>
            <person name="Turk M."/>
            <person name="Zajc J."/>
            <person name="Gunde-Cimerman N."/>
        </authorList>
    </citation>
    <scope>NUCLEOTIDE SEQUENCE [LARGE SCALE GENOMIC DNA]</scope>
    <source>
        <strain evidence="9 10">EXF-10751</strain>
    </source>
</reference>
<dbReference type="AlphaFoldDB" id="A0A4S8ZKS8"/>
<dbReference type="InterPro" id="IPR013740">
    <property type="entry name" value="Redoxin"/>
</dbReference>
<feature type="domain" description="Thioredoxin" evidence="8">
    <location>
        <begin position="16"/>
        <end position="197"/>
    </location>
</feature>
<organism evidence="9 10">
    <name type="scientific">Aureobasidium pullulans</name>
    <name type="common">Black yeast</name>
    <name type="synonym">Pullularia pullulans</name>
    <dbReference type="NCBI Taxonomy" id="5580"/>
    <lineage>
        <taxon>Eukaryota</taxon>
        <taxon>Fungi</taxon>
        <taxon>Dikarya</taxon>
        <taxon>Ascomycota</taxon>
        <taxon>Pezizomycotina</taxon>
        <taxon>Dothideomycetes</taxon>
        <taxon>Dothideomycetidae</taxon>
        <taxon>Dothideales</taxon>
        <taxon>Saccotheciaceae</taxon>
        <taxon>Aureobasidium</taxon>
    </lineage>
</organism>
<proteinExistence type="inferred from homology"/>
<dbReference type="SUPFAM" id="SSF52833">
    <property type="entry name" value="Thioredoxin-like"/>
    <property type="match status" value="1"/>
</dbReference>
<comment type="caution">
    <text evidence="9">The sequence shown here is derived from an EMBL/GenBank/DDBJ whole genome shotgun (WGS) entry which is preliminary data.</text>
</comment>
<keyword evidence="2 7" id="KW-0575">Peroxidase</keyword>
<dbReference type="Proteomes" id="UP000310421">
    <property type="component" value="Unassembled WGS sequence"/>
</dbReference>
<dbReference type="EMBL" id="QZAN01000006">
    <property type="protein sequence ID" value="THW66626.1"/>
    <property type="molecule type" value="Genomic_DNA"/>
</dbReference>
<protein>
    <submittedName>
        <fullName evidence="9">AhpC/TSA family protein-like protein</fullName>
    </submittedName>
</protein>
<dbReference type="PANTHER" id="PTHR10430:SF16">
    <property type="entry name" value="PEROXIREDOXIN-5, MITOCHONDRIAL"/>
    <property type="match status" value="1"/>
</dbReference>
<evidence type="ECO:0000256" key="1">
    <source>
        <dbReference type="ARBA" id="ARBA00010505"/>
    </source>
</evidence>
<dbReference type="CDD" id="cd03013">
    <property type="entry name" value="PRX5_like"/>
    <property type="match status" value="1"/>
</dbReference>
<dbReference type="GO" id="GO:0005739">
    <property type="term" value="C:mitochondrion"/>
    <property type="evidence" value="ECO:0007669"/>
    <property type="project" value="TreeGrafter"/>
</dbReference>
<comment type="function">
    <text evidence="7">Thiol-specific peroxidase that catalyzes the reduction of hydrogen peroxide and organic hydroperoxides to water and alcohols, respectively. Plays a role in cell protection against oxidative stress by detoxifying peroxides.</text>
</comment>
<dbReference type="Pfam" id="PF08534">
    <property type="entry name" value="Redoxin"/>
    <property type="match status" value="1"/>
</dbReference>
<keyword evidence="5 7" id="KW-0676">Redox-active center</keyword>